<evidence type="ECO:0000313" key="5">
    <source>
        <dbReference type="EMBL" id="RYP84653.1"/>
    </source>
</evidence>
<name>A0A4Q4Z9U9_9ACTN</name>
<dbReference type="GO" id="GO:0003677">
    <property type="term" value="F:DNA binding"/>
    <property type="evidence" value="ECO:0007669"/>
    <property type="project" value="UniProtKB-KW"/>
</dbReference>
<dbReference type="GO" id="GO:0030261">
    <property type="term" value="P:chromosome condensation"/>
    <property type="evidence" value="ECO:0007669"/>
    <property type="project" value="UniProtKB-KW"/>
</dbReference>
<dbReference type="GO" id="GO:0005829">
    <property type="term" value="C:cytosol"/>
    <property type="evidence" value="ECO:0007669"/>
    <property type="project" value="TreeGrafter"/>
</dbReference>
<dbReference type="AlphaFoldDB" id="A0A4Q4Z9U9"/>
<protein>
    <submittedName>
        <fullName evidence="5">HU family DNA-binding protein</fullName>
    </submittedName>
</protein>
<accession>A0A4Q4Z9U9</accession>
<dbReference type="InterPro" id="IPR000119">
    <property type="entry name" value="Hist_DNA-bd"/>
</dbReference>
<evidence type="ECO:0000313" key="6">
    <source>
        <dbReference type="Proteomes" id="UP000295198"/>
    </source>
</evidence>
<reference evidence="5 6" key="1">
    <citation type="submission" date="2019-01" db="EMBL/GenBank/DDBJ databases">
        <title>Nocardioides guangzhouensis sp. nov., an actinobacterium isolated from soil.</title>
        <authorList>
            <person name="Fu Y."/>
            <person name="Cai Y."/>
            <person name="Lin Z."/>
            <person name="Chen P."/>
        </authorList>
    </citation>
    <scope>NUCLEOTIDE SEQUENCE [LARGE SCALE GENOMIC DNA]</scope>
    <source>
        <strain evidence="5 6">130</strain>
    </source>
</reference>
<evidence type="ECO:0000256" key="3">
    <source>
        <dbReference type="RuleBase" id="RU003939"/>
    </source>
</evidence>
<dbReference type="OrthoDB" id="9799835at2"/>
<dbReference type="Gene3D" id="4.10.520.10">
    <property type="entry name" value="IHF-like DNA-binding proteins"/>
    <property type="match status" value="1"/>
</dbReference>
<dbReference type="CDD" id="cd13831">
    <property type="entry name" value="HU"/>
    <property type="match status" value="1"/>
</dbReference>
<dbReference type="EMBL" id="SDKM01000022">
    <property type="protein sequence ID" value="RYP84653.1"/>
    <property type="molecule type" value="Genomic_DNA"/>
</dbReference>
<feature type="compositionally biased region" description="Low complexity" evidence="4">
    <location>
        <begin position="181"/>
        <end position="259"/>
    </location>
</feature>
<feature type="compositionally biased region" description="Basic residues" evidence="4">
    <location>
        <begin position="276"/>
        <end position="286"/>
    </location>
</feature>
<dbReference type="InterPro" id="IPR010992">
    <property type="entry name" value="IHF-like_DNA-bd_dom_sf"/>
</dbReference>
<dbReference type="Pfam" id="PF00216">
    <property type="entry name" value="Bac_DNA_binding"/>
    <property type="match status" value="1"/>
</dbReference>
<feature type="region of interest" description="Disordered" evidence="4">
    <location>
        <begin position="170"/>
        <end position="286"/>
    </location>
</feature>
<evidence type="ECO:0000256" key="4">
    <source>
        <dbReference type="SAM" id="MobiDB-lite"/>
    </source>
</evidence>
<dbReference type="Proteomes" id="UP000295198">
    <property type="component" value="Unassembled WGS sequence"/>
</dbReference>
<gene>
    <name evidence="5" type="ORF">EKO23_15430</name>
</gene>
<comment type="similarity">
    <text evidence="3">Belongs to the bacterial histone-like protein family.</text>
</comment>
<evidence type="ECO:0000256" key="2">
    <source>
        <dbReference type="ARBA" id="ARBA00023125"/>
    </source>
</evidence>
<organism evidence="5 6">
    <name type="scientific">Nocardioides guangzhouensis</name>
    <dbReference type="NCBI Taxonomy" id="2497878"/>
    <lineage>
        <taxon>Bacteria</taxon>
        <taxon>Bacillati</taxon>
        <taxon>Actinomycetota</taxon>
        <taxon>Actinomycetes</taxon>
        <taxon>Propionibacteriales</taxon>
        <taxon>Nocardioidaceae</taxon>
        <taxon>Nocardioides</taxon>
    </lineage>
</organism>
<keyword evidence="1" id="KW-0226">DNA condensation</keyword>
<proteinExistence type="inferred from homology"/>
<sequence length="286" mass="29797">MSPIWTGNSRDVRRKNLPKLREGDCDPRLESLACQGESRARARPRGSLEGKLVNKTQLVDALATRFEGNRKAASHALESVLDTITREVAKGEKVAITGFGSFEKKVRDARWVRNPRTGERMKAKKTAVPKFTPGADLKNVISGAKKLPKLTATKAAAAPAKAAATAKAAASKATAKKTTAKKTTATKAAPAKSAAKKTTTAAKSTAAKKTSTAKKAPAKTTSTAKKTATKKTSPAKSTATKKTSAAKATATKKSTAAKKAPAKKAPAKKAPTAKKTTAKKAPAKKA</sequence>
<keyword evidence="6" id="KW-1185">Reference proteome</keyword>
<dbReference type="PRINTS" id="PR01727">
    <property type="entry name" value="DNABINDINGHU"/>
</dbReference>
<dbReference type="PANTHER" id="PTHR33175">
    <property type="entry name" value="DNA-BINDING PROTEIN HU"/>
    <property type="match status" value="1"/>
</dbReference>
<dbReference type="PANTHER" id="PTHR33175:SF3">
    <property type="entry name" value="DNA-BINDING PROTEIN HU-BETA"/>
    <property type="match status" value="1"/>
</dbReference>
<dbReference type="SMART" id="SM00411">
    <property type="entry name" value="BHL"/>
    <property type="match status" value="1"/>
</dbReference>
<dbReference type="GO" id="GO:0030527">
    <property type="term" value="F:structural constituent of chromatin"/>
    <property type="evidence" value="ECO:0007669"/>
    <property type="project" value="InterPro"/>
</dbReference>
<keyword evidence="2 5" id="KW-0238">DNA-binding</keyword>
<evidence type="ECO:0000256" key="1">
    <source>
        <dbReference type="ARBA" id="ARBA00023067"/>
    </source>
</evidence>
<comment type="caution">
    <text evidence="5">The sequence shown here is derived from an EMBL/GenBank/DDBJ whole genome shotgun (WGS) entry which is preliminary data.</text>
</comment>
<dbReference type="SUPFAM" id="SSF47729">
    <property type="entry name" value="IHF-like DNA-binding proteins"/>
    <property type="match status" value="1"/>
</dbReference>